<dbReference type="Proteomes" id="UP000054771">
    <property type="component" value="Unassembled WGS sequence"/>
</dbReference>
<sequence>MSSPLFWAEAADMRRRFHSPKVPLCLQGNIMSAALSTTAPVTAPTVAQVISDWPFWRLAAYIRALTNSVTQENLDAMLDMVAMVRDKSTLNIRIDAQPPMSILQTDHRDANITGADFGFGSPITYRHLLDRVTNGVIVIYPPRMNTGNPDEGCEFAIFYEDLAQSLIGDAEWNEYFEYRGVDAIDAASSGSSW</sequence>
<dbReference type="STRING" id="454130.A0A0U5GTX9"/>
<proteinExistence type="predicted"/>
<dbReference type="AlphaFoldDB" id="A0A0U5GTX9"/>
<keyword evidence="2" id="KW-1185">Reference proteome</keyword>
<dbReference type="EMBL" id="CDMC01000006">
    <property type="protein sequence ID" value="CEN62059.1"/>
    <property type="molecule type" value="Genomic_DNA"/>
</dbReference>
<reference evidence="2" key="1">
    <citation type="journal article" date="2016" name="Genome Announc.">
        <title>Draft genome sequences of fungus Aspergillus calidoustus.</title>
        <authorList>
            <person name="Horn F."/>
            <person name="Linde J."/>
            <person name="Mattern D.J."/>
            <person name="Walther G."/>
            <person name="Guthke R."/>
            <person name="Scherlach K."/>
            <person name="Martin K."/>
            <person name="Brakhage A.A."/>
            <person name="Petzke L."/>
            <person name="Valiante V."/>
        </authorList>
    </citation>
    <scope>NUCLEOTIDE SEQUENCE [LARGE SCALE GENOMIC DNA]</scope>
    <source>
        <strain evidence="2">SF006504</strain>
    </source>
</reference>
<accession>A0A0U5GTX9</accession>
<protein>
    <submittedName>
        <fullName evidence="1">Uncharacterized protein</fullName>
    </submittedName>
</protein>
<evidence type="ECO:0000313" key="1">
    <source>
        <dbReference type="EMBL" id="CEN62059.1"/>
    </source>
</evidence>
<dbReference type="Gene3D" id="3.30.559.10">
    <property type="entry name" value="Chloramphenicol acetyltransferase-like domain"/>
    <property type="match status" value="1"/>
</dbReference>
<organism evidence="1 2">
    <name type="scientific">Aspergillus calidoustus</name>
    <dbReference type="NCBI Taxonomy" id="454130"/>
    <lineage>
        <taxon>Eukaryota</taxon>
        <taxon>Fungi</taxon>
        <taxon>Dikarya</taxon>
        <taxon>Ascomycota</taxon>
        <taxon>Pezizomycotina</taxon>
        <taxon>Eurotiomycetes</taxon>
        <taxon>Eurotiomycetidae</taxon>
        <taxon>Eurotiales</taxon>
        <taxon>Aspergillaceae</taxon>
        <taxon>Aspergillus</taxon>
        <taxon>Aspergillus subgen. Nidulantes</taxon>
    </lineage>
</organism>
<evidence type="ECO:0000313" key="2">
    <source>
        <dbReference type="Proteomes" id="UP000054771"/>
    </source>
</evidence>
<dbReference type="OMA" id="YPPRMNT"/>
<name>A0A0U5GTX9_ASPCI</name>
<dbReference type="OrthoDB" id="671439at2759"/>
<gene>
    <name evidence="1" type="ORF">ASPCAL08698</name>
</gene>
<dbReference type="InterPro" id="IPR023213">
    <property type="entry name" value="CAT-like_dom_sf"/>
</dbReference>